<dbReference type="InterPro" id="IPR004358">
    <property type="entry name" value="Sig_transdc_His_kin-like_C"/>
</dbReference>
<dbReference type="SUPFAM" id="SSF52172">
    <property type="entry name" value="CheY-like"/>
    <property type="match status" value="1"/>
</dbReference>
<evidence type="ECO:0000259" key="16">
    <source>
        <dbReference type="PROSITE" id="PS50110"/>
    </source>
</evidence>
<feature type="domain" description="Histidine kinase" evidence="15">
    <location>
        <begin position="147"/>
        <end position="366"/>
    </location>
</feature>
<evidence type="ECO:0000259" key="15">
    <source>
        <dbReference type="PROSITE" id="PS50109"/>
    </source>
</evidence>
<dbReference type="GO" id="GO:0005886">
    <property type="term" value="C:plasma membrane"/>
    <property type="evidence" value="ECO:0007669"/>
    <property type="project" value="UniProtKB-SubCell"/>
</dbReference>
<dbReference type="SUPFAM" id="SSF55874">
    <property type="entry name" value="ATPase domain of HSP90 chaperone/DNA topoisomerase II/histidine kinase"/>
    <property type="match status" value="1"/>
</dbReference>
<keyword evidence="13" id="KW-0804">Transcription</keyword>
<sequence>MMVNPPKVLVIDDEEIARVACRRVLSREGIEVTLAPSGREGLEILARDPHDLVLVDLKMPEMDGVEVARRIHELDPSIVIVIITGYATVESAVAAMKQGAYDYLPKPFTPDELLIVVRRGLEKRRLDLESRALREEKAAIERNFVTMVTHQLRSPLSAILQYFDVLLEGIGGELTEVQREMLERARERLQGLLELINDWLDMSRIQEGDIVRRLRPVDLAACVDEALKGLEWAAREKDVAIQVQLPEDLPKILADPGSFREVLSNLISNAVKYNREKGVVVVRAEACPGGVSIQVTDTGFGIAETELPFIFDQFYRGKDSRVRSLEGTGLGLAIAQKIVRAHGGCLRVRSELGRGSTFEVIVSAAGGDNVTNGTR</sequence>
<evidence type="ECO:0000313" key="17">
    <source>
        <dbReference type="EMBL" id="QCQ21457.1"/>
    </source>
</evidence>
<feature type="modified residue" description="4-aspartylphosphate" evidence="14">
    <location>
        <position position="56"/>
    </location>
</feature>
<dbReference type="CDD" id="cd00075">
    <property type="entry name" value="HATPase"/>
    <property type="match status" value="1"/>
</dbReference>
<dbReference type="InterPro" id="IPR036890">
    <property type="entry name" value="HATPase_C_sf"/>
</dbReference>
<keyword evidence="6" id="KW-0808">Transferase</keyword>
<reference evidence="17 18" key="1">
    <citation type="submission" date="2019-05" db="EMBL/GenBank/DDBJ databases">
        <title>The Complete Genome Sequence of the n-alkane-degrading Desulfoglaeba alkanexedens ALDC reveals multiple alkylsuccinate synthase gene clusters.</title>
        <authorList>
            <person name="Callaghan A.V."/>
            <person name="Davidova I.A."/>
            <person name="Duncan K.E."/>
            <person name="Morris B."/>
            <person name="McInerney M.J."/>
        </authorList>
    </citation>
    <scope>NUCLEOTIDE SEQUENCE [LARGE SCALE GENOMIC DNA]</scope>
    <source>
        <strain evidence="17 18">ALDC</strain>
    </source>
</reference>
<evidence type="ECO:0000256" key="9">
    <source>
        <dbReference type="ARBA" id="ARBA00022840"/>
    </source>
</evidence>
<dbReference type="SMART" id="SM00387">
    <property type="entry name" value="HATPase_c"/>
    <property type="match status" value="1"/>
</dbReference>
<comment type="subcellular location">
    <subcellularLocation>
        <location evidence="2">Cell membrane</location>
    </subcellularLocation>
</comment>
<dbReference type="InterPro" id="IPR003594">
    <property type="entry name" value="HATPase_dom"/>
</dbReference>
<evidence type="ECO:0000256" key="8">
    <source>
        <dbReference type="ARBA" id="ARBA00022777"/>
    </source>
</evidence>
<evidence type="ECO:0000256" key="7">
    <source>
        <dbReference type="ARBA" id="ARBA00022741"/>
    </source>
</evidence>
<keyword evidence="11" id="KW-0805">Transcription regulation</keyword>
<feature type="domain" description="Response regulatory" evidence="16">
    <location>
        <begin position="7"/>
        <end position="121"/>
    </location>
</feature>
<keyword evidence="12" id="KW-0472">Membrane</keyword>
<dbReference type="Pfam" id="PF02518">
    <property type="entry name" value="HATPase_c"/>
    <property type="match status" value="1"/>
</dbReference>
<dbReference type="SMART" id="SM00448">
    <property type="entry name" value="REC"/>
    <property type="match status" value="1"/>
</dbReference>
<dbReference type="Gene3D" id="3.30.565.10">
    <property type="entry name" value="Histidine kinase-like ATPase, C-terminal domain"/>
    <property type="match status" value="1"/>
</dbReference>
<name>A0A4P8L0T9_9BACT</name>
<evidence type="ECO:0000256" key="1">
    <source>
        <dbReference type="ARBA" id="ARBA00000085"/>
    </source>
</evidence>
<dbReference type="InterPro" id="IPR001789">
    <property type="entry name" value="Sig_transdc_resp-reg_receiver"/>
</dbReference>
<dbReference type="AlphaFoldDB" id="A0A4P8L0T9"/>
<evidence type="ECO:0000256" key="14">
    <source>
        <dbReference type="PROSITE-ProRule" id="PRU00169"/>
    </source>
</evidence>
<dbReference type="Proteomes" id="UP000298602">
    <property type="component" value="Chromosome"/>
</dbReference>
<keyword evidence="7" id="KW-0547">Nucleotide-binding</keyword>
<dbReference type="Gene3D" id="1.10.287.130">
    <property type="match status" value="1"/>
</dbReference>
<keyword evidence="5 14" id="KW-0597">Phosphoprotein</keyword>
<evidence type="ECO:0000313" key="18">
    <source>
        <dbReference type="Proteomes" id="UP000298602"/>
    </source>
</evidence>
<dbReference type="KEGG" id="dax:FDQ92_04260"/>
<evidence type="ECO:0000256" key="3">
    <source>
        <dbReference type="ARBA" id="ARBA00012438"/>
    </source>
</evidence>
<dbReference type="OrthoDB" id="5342753at2"/>
<keyword evidence="4" id="KW-1003">Cell membrane</keyword>
<dbReference type="PRINTS" id="PR00344">
    <property type="entry name" value="BCTRLSENSOR"/>
</dbReference>
<dbReference type="CDD" id="cd00082">
    <property type="entry name" value="HisKA"/>
    <property type="match status" value="1"/>
</dbReference>
<dbReference type="PANTHER" id="PTHR43047">
    <property type="entry name" value="TWO-COMPONENT HISTIDINE PROTEIN KINASE"/>
    <property type="match status" value="1"/>
</dbReference>
<evidence type="ECO:0000256" key="10">
    <source>
        <dbReference type="ARBA" id="ARBA00023012"/>
    </source>
</evidence>
<evidence type="ECO:0000256" key="11">
    <source>
        <dbReference type="ARBA" id="ARBA00023015"/>
    </source>
</evidence>
<gene>
    <name evidence="17" type="ORF">FDQ92_04260</name>
</gene>
<dbReference type="SMART" id="SM00388">
    <property type="entry name" value="HisKA"/>
    <property type="match status" value="1"/>
</dbReference>
<reference evidence="17 18" key="2">
    <citation type="submission" date="2019-05" db="EMBL/GenBank/DDBJ databases">
        <authorList>
            <person name="Suflita J.M."/>
            <person name="Marks C.R."/>
        </authorList>
    </citation>
    <scope>NUCLEOTIDE SEQUENCE [LARGE SCALE GENOMIC DNA]</scope>
    <source>
        <strain evidence="17 18">ALDC</strain>
    </source>
</reference>
<evidence type="ECO:0000256" key="2">
    <source>
        <dbReference type="ARBA" id="ARBA00004236"/>
    </source>
</evidence>
<accession>A0A4P8L0T9</accession>
<organism evidence="17 18">
    <name type="scientific">Desulfoglaeba alkanexedens ALDC</name>
    <dbReference type="NCBI Taxonomy" id="980445"/>
    <lineage>
        <taxon>Bacteria</taxon>
        <taxon>Pseudomonadati</taxon>
        <taxon>Thermodesulfobacteriota</taxon>
        <taxon>Syntrophobacteria</taxon>
        <taxon>Syntrophobacterales</taxon>
        <taxon>Syntrophobacteraceae</taxon>
        <taxon>Desulfoglaeba</taxon>
    </lineage>
</organism>
<dbReference type="SUPFAM" id="SSF47384">
    <property type="entry name" value="Homodimeric domain of signal transducing histidine kinase"/>
    <property type="match status" value="1"/>
</dbReference>
<dbReference type="GO" id="GO:0009927">
    <property type="term" value="F:histidine phosphotransfer kinase activity"/>
    <property type="evidence" value="ECO:0007669"/>
    <property type="project" value="TreeGrafter"/>
</dbReference>
<dbReference type="FunFam" id="3.30.565.10:FF:000023">
    <property type="entry name" value="PAS domain-containing sensor histidine kinase"/>
    <property type="match status" value="1"/>
</dbReference>
<keyword evidence="18" id="KW-1185">Reference proteome</keyword>
<dbReference type="PROSITE" id="PS50110">
    <property type="entry name" value="RESPONSE_REGULATORY"/>
    <property type="match status" value="1"/>
</dbReference>
<dbReference type="RefSeq" id="WP_137423428.1">
    <property type="nucleotide sequence ID" value="NZ_CP040098.1"/>
</dbReference>
<dbReference type="FunFam" id="3.40.50.2300:FF:000018">
    <property type="entry name" value="DNA-binding transcriptional regulator NtrC"/>
    <property type="match status" value="1"/>
</dbReference>
<dbReference type="Pfam" id="PF00072">
    <property type="entry name" value="Response_reg"/>
    <property type="match status" value="1"/>
</dbReference>
<keyword evidence="10" id="KW-0902">Two-component regulatory system</keyword>
<proteinExistence type="predicted"/>
<dbReference type="InterPro" id="IPR011006">
    <property type="entry name" value="CheY-like_superfamily"/>
</dbReference>
<dbReference type="EC" id="2.7.13.3" evidence="3"/>
<dbReference type="GO" id="GO:0005524">
    <property type="term" value="F:ATP binding"/>
    <property type="evidence" value="ECO:0007669"/>
    <property type="project" value="UniProtKB-KW"/>
</dbReference>
<evidence type="ECO:0000256" key="6">
    <source>
        <dbReference type="ARBA" id="ARBA00022679"/>
    </source>
</evidence>
<evidence type="ECO:0000256" key="5">
    <source>
        <dbReference type="ARBA" id="ARBA00022553"/>
    </source>
</evidence>
<dbReference type="Pfam" id="PF00512">
    <property type="entry name" value="HisKA"/>
    <property type="match status" value="1"/>
</dbReference>
<dbReference type="InterPro" id="IPR036097">
    <property type="entry name" value="HisK_dim/P_sf"/>
</dbReference>
<dbReference type="PROSITE" id="PS50109">
    <property type="entry name" value="HIS_KIN"/>
    <property type="match status" value="1"/>
</dbReference>
<dbReference type="InterPro" id="IPR003661">
    <property type="entry name" value="HisK_dim/P_dom"/>
</dbReference>
<evidence type="ECO:0000256" key="13">
    <source>
        <dbReference type="ARBA" id="ARBA00023163"/>
    </source>
</evidence>
<dbReference type="EMBL" id="CP040098">
    <property type="protein sequence ID" value="QCQ21457.1"/>
    <property type="molecule type" value="Genomic_DNA"/>
</dbReference>
<evidence type="ECO:0000256" key="4">
    <source>
        <dbReference type="ARBA" id="ARBA00022475"/>
    </source>
</evidence>
<comment type="catalytic activity">
    <reaction evidence="1">
        <text>ATP + protein L-histidine = ADP + protein N-phospho-L-histidine.</text>
        <dbReference type="EC" id="2.7.13.3"/>
    </reaction>
</comment>
<dbReference type="GO" id="GO:0000155">
    <property type="term" value="F:phosphorelay sensor kinase activity"/>
    <property type="evidence" value="ECO:0007669"/>
    <property type="project" value="InterPro"/>
</dbReference>
<protein>
    <recommendedName>
        <fullName evidence="3">histidine kinase</fullName>
        <ecNumber evidence="3">2.7.13.3</ecNumber>
    </recommendedName>
</protein>
<evidence type="ECO:0000256" key="12">
    <source>
        <dbReference type="ARBA" id="ARBA00023136"/>
    </source>
</evidence>
<dbReference type="Gene3D" id="3.40.50.2300">
    <property type="match status" value="1"/>
</dbReference>
<keyword evidence="9" id="KW-0067">ATP-binding</keyword>
<dbReference type="PANTHER" id="PTHR43047:SF72">
    <property type="entry name" value="OSMOSENSING HISTIDINE PROTEIN KINASE SLN1"/>
    <property type="match status" value="1"/>
</dbReference>
<keyword evidence="8" id="KW-0418">Kinase</keyword>
<dbReference type="InterPro" id="IPR005467">
    <property type="entry name" value="His_kinase_dom"/>
</dbReference>